<feature type="transmembrane region" description="Helical" evidence="2">
    <location>
        <begin position="136"/>
        <end position="155"/>
    </location>
</feature>
<dbReference type="STRING" id="351607.Acel_0485"/>
<feature type="transmembrane region" description="Helical" evidence="2">
    <location>
        <begin position="104"/>
        <end position="124"/>
    </location>
</feature>
<feature type="transmembrane region" description="Helical" evidence="2">
    <location>
        <begin position="256"/>
        <end position="276"/>
    </location>
</feature>
<dbReference type="InParanoid" id="A0LS48"/>
<feature type="transmembrane region" description="Helical" evidence="2">
    <location>
        <begin position="199"/>
        <end position="214"/>
    </location>
</feature>
<accession>A0LS48</accession>
<dbReference type="OrthoDB" id="4571836at2"/>
<keyword evidence="3" id="KW-0732">Signal</keyword>
<dbReference type="KEGG" id="ace:Acel_0485"/>
<feature type="signal peptide" evidence="3">
    <location>
        <begin position="1"/>
        <end position="25"/>
    </location>
</feature>
<dbReference type="SUPFAM" id="SSF103481">
    <property type="entry name" value="Multidrug resistance efflux transporter EmrE"/>
    <property type="match status" value="1"/>
</dbReference>
<proteinExistence type="predicted"/>
<feature type="transmembrane region" description="Helical" evidence="2">
    <location>
        <begin position="226"/>
        <end position="250"/>
    </location>
</feature>
<feature type="transmembrane region" description="Helical" evidence="2">
    <location>
        <begin position="162"/>
        <end position="179"/>
    </location>
</feature>
<keyword evidence="2" id="KW-0812">Transmembrane</keyword>
<evidence type="ECO:0000313" key="5">
    <source>
        <dbReference type="Proteomes" id="UP000008221"/>
    </source>
</evidence>
<dbReference type="AlphaFoldDB" id="A0LS48"/>
<feature type="region of interest" description="Disordered" evidence="1">
    <location>
        <begin position="285"/>
        <end position="315"/>
    </location>
</feature>
<reference evidence="4 5" key="1">
    <citation type="journal article" date="2009" name="Genome Res.">
        <title>Complete genome of the cellulolytic thermophile Acidothermus cellulolyticus 11B provides insights into its ecophysiological and evolutionary adaptations.</title>
        <authorList>
            <person name="Barabote R.D."/>
            <person name="Xie G."/>
            <person name="Leu D.H."/>
            <person name="Normand P."/>
            <person name="Necsulea A."/>
            <person name="Daubin V."/>
            <person name="Medigue C."/>
            <person name="Adney W.S."/>
            <person name="Xu X.C."/>
            <person name="Lapidus A."/>
            <person name="Parales R.E."/>
            <person name="Detter C."/>
            <person name="Pujic P."/>
            <person name="Bruce D."/>
            <person name="Lavire C."/>
            <person name="Challacombe J.F."/>
            <person name="Brettin T.S."/>
            <person name="Berry A.M."/>
        </authorList>
    </citation>
    <scope>NUCLEOTIDE SEQUENCE [LARGE SCALE GENOMIC DNA]</scope>
    <source>
        <strain evidence="5">ATCC 43068 / DSM 8971 / 11B</strain>
    </source>
</reference>
<dbReference type="InterPro" id="IPR037185">
    <property type="entry name" value="EmrE-like"/>
</dbReference>
<feature type="transmembrane region" description="Helical" evidence="2">
    <location>
        <begin position="67"/>
        <end position="92"/>
    </location>
</feature>
<evidence type="ECO:0000256" key="3">
    <source>
        <dbReference type="SAM" id="SignalP"/>
    </source>
</evidence>
<dbReference type="HOGENOM" id="CLU_070294_1_0_11"/>
<keyword evidence="2" id="KW-0472">Membrane</keyword>
<evidence type="ECO:0000256" key="1">
    <source>
        <dbReference type="SAM" id="MobiDB-lite"/>
    </source>
</evidence>
<evidence type="ECO:0000256" key="2">
    <source>
        <dbReference type="SAM" id="Phobius"/>
    </source>
</evidence>
<dbReference type="PANTHER" id="PTHR40761:SF1">
    <property type="entry name" value="CONSERVED INTEGRAL MEMBRANE ALANINE VALINE AND LEUCINE RICH PROTEIN-RELATED"/>
    <property type="match status" value="1"/>
</dbReference>
<dbReference type="NCBIfam" id="NF038012">
    <property type="entry name" value="DMT_1"/>
    <property type="match status" value="1"/>
</dbReference>
<dbReference type="Proteomes" id="UP000008221">
    <property type="component" value="Chromosome"/>
</dbReference>
<name>A0LS48_ACIC1</name>
<dbReference type="RefSeq" id="WP_011719321.1">
    <property type="nucleotide sequence ID" value="NC_008578.1"/>
</dbReference>
<organism evidence="4 5">
    <name type="scientific">Acidothermus cellulolyticus (strain ATCC 43068 / DSM 8971 / 11B)</name>
    <dbReference type="NCBI Taxonomy" id="351607"/>
    <lineage>
        <taxon>Bacteria</taxon>
        <taxon>Bacillati</taxon>
        <taxon>Actinomycetota</taxon>
        <taxon>Actinomycetes</taxon>
        <taxon>Acidothermales</taxon>
        <taxon>Acidothermaceae</taxon>
        <taxon>Acidothermus</taxon>
    </lineage>
</organism>
<keyword evidence="2" id="KW-1133">Transmembrane helix</keyword>
<gene>
    <name evidence="4" type="ordered locus">Acel_0485</name>
</gene>
<protein>
    <submittedName>
        <fullName evidence="4">Putative integral membrane protein</fullName>
    </submittedName>
</protein>
<dbReference type="PANTHER" id="PTHR40761">
    <property type="entry name" value="CONSERVED INTEGRAL MEMBRANE ALANINE VALINE AND LEUCINE RICH PROTEIN-RELATED"/>
    <property type="match status" value="1"/>
</dbReference>
<keyword evidence="5" id="KW-1185">Reference proteome</keyword>
<feature type="chain" id="PRO_5002626386" evidence="3">
    <location>
        <begin position="26"/>
        <end position="315"/>
    </location>
</feature>
<dbReference type="eggNOG" id="COG0697">
    <property type="taxonomic scope" value="Bacteria"/>
</dbReference>
<evidence type="ECO:0000313" key="4">
    <source>
        <dbReference type="EMBL" id="ABK52258.1"/>
    </source>
</evidence>
<dbReference type="EMBL" id="CP000481">
    <property type="protein sequence ID" value="ABK52258.1"/>
    <property type="molecule type" value="Genomic_DNA"/>
</dbReference>
<sequence length="315" mass="32214">MAGVALLALGAAFLFALAAVLQARAARVAGGKQDVDVATFVQRLIRDRGWLLGWLANLAGFFTQTVALHFGSVAVVQPLLVSQLLFTLILSARAVHREMGWREWLGGLAICGGLAILLSVRGALPAGGEADRTRLLAIGPLVGGAAAALALGAMYRRRVARSIILGTEAGLFFACGAVLNKLTSDDLLHRGVAATATDWVGYGLAIVTVLGFLVEQRAFAAGPLPAAMTAMTITNPIVSYIFAVVAFGVALPHSPAALAGIVAGGTLLYVGVGLLAPSPLLRRSSTADGRGAGTSDGALSRCEGPPPSDSVQAPM</sequence>